<dbReference type="AlphaFoldDB" id="A0A1M7YBA8"/>
<organism evidence="2 3">
    <name type="scientific">Desulfopila aestuarii DSM 18488</name>
    <dbReference type="NCBI Taxonomy" id="1121416"/>
    <lineage>
        <taxon>Bacteria</taxon>
        <taxon>Pseudomonadati</taxon>
        <taxon>Thermodesulfobacteriota</taxon>
        <taxon>Desulfobulbia</taxon>
        <taxon>Desulfobulbales</taxon>
        <taxon>Desulfocapsaceae</taxon>
        <taxon>Desulfopila</taxon>
    </lineage>
</organism>
<dbReference type="Proteomes" id="UP000184603">
    <property type="component" value="Unassembled WGS sequence"/>
</dbReference>
<dbReference type="EMBL" id="FRFE01000016">
    <property type="protein sequence ID" value="SHO49879.1"/>
    <property type="molecule type" value="Genomic_DNA"/>
</dbReference>
<gene>
    <name evidence="2" type="ORF">SAMN02745220_03128</name>
</gene>
<sequence length="74" mass="7387">MNVSESLSGAKFVAALSSLSTANRQPQLALDLIMKSLPAAEVTGAALSSPPPDTQTVAPLSSSGDSGSVINIFA</sequence>
<feature type="region of interest" description="Disordered" evidence="1">
    <location>
        <begin position="44"/>
        <end position="74"/>
    </location>
</feature>
<keyword evidence="3" id="KW-1185">Reference proteome</keyword>
<reference evidence="2 3" key="1">
    <citation type="submission" date="2016-12" db="EMBL/GenBank/DDBJ databases">
        <authorList>
            <person name="Song W.-J."/>
            <person name="Kurnit D.M."/>
        </authorList>
    </citation>
    <scope>NUCLEOTIDE SEQUENCE [LARGE SCALE GENOMIC DNA]</scope>
    <source>
        <strain evidence="2 3">DSM 18488</strain>
    </source>
</reference>
<evidence type="ECO:0000313" key="2">
    <source>
        <dbReference type="EMBL" id="SHO49879.1"/>
    </source>
</evidence>
<evidence type="ECO:0000313" key="3">
    <source>
        <dbReference type="Proteomes" id="UP000184603"/>
    </source>
</evidence>
<dbReference type="STRING" id="1121416.SAMN02745220_03128"/>
<accession>A0A1M7YBA8</accession>
<dbReference type="OrthoDB" id="9960499at2"/>
<feature type="compositionally biased region" description="Polar residues" evidence="1">
    <location>
        <begin position="54"/>
        <end position="74"/>
    </location>
</feature>
<dbReference type="RefSeq" id="WP_143170735.1">
    <property type="nucleotide sequence ID" value="NZ_FRFE01000016.1"/>
</dbReference>
<evidence type="ECO:0008006" key="4">
    <source>
        <dbReference type="Google" id="ProtNLM"/>
    </source>
</evidence>
<evidence type="ECO:0000256" key="1">
    <source>
        <dbReference type="SAM" id="MobiDB-lite"/>
    </source>
</evidence>
<proteinExistence type="predicted"/>
<protein>
    <recommendedName>
        <fullName evidence="4">Motility protein</fullName>
    </recommendedName>
</protein>
<name>A0A1M7YBA8_9BACT</name>